<dbReference type="PANTHER" id="PTHR13947:SF37">
    <property type="entry name" value="LD18367P"/>
    <property type="match status" value="1"/>
</dbReference>
<dbReference type="PROSITE" id="PS51186">
    <property type="entry name" value="GNAT"/>
    <property type="match status" value="1"/>
</dbReference>
<sequence length="178" mass="20372">MTAKTQETIDIRQYRPEDHAAITKILVEGLMVVDDNLDFRYLWEERVREDLTKDFADIEASHMAPGGNLWVATATKDGASKVVGMVGLQRTSQSVGEVRRVFVDPKCQRMGVGRKLLVHLERWSKEHGVESLSLTTSAKNKHPQAFYAAMGYTKMEETLYAWNKNPMYFELCKFVKQL</sequence>
<feature type="domain" description="N-acetyltransferase" evidence="2">
    <location>
        <begin position="9"/>
        <end position="172"/>
    </location>
</feature>
<dbReference type="PANTHER" id="PTHR13947">
    <property type="entry name" value="GNAT FAMILY N-ACETYLTRANSFERASE"/>
    <property type="match status" value="1"/>
</dbReference>
<dbReference type="STRING" id="164328.H3GUP7"/>
<name>H3GUP7_PHYRM</name>
<dbReference type="OMA" id="WAKQTRI"/>
<proteinExistence type="predicted"/>
<dbReference type="InterPro" id="IPR016181">
    <property type="entry name" value="Acyl_CoA_acyltransferase"/>
</dbReference>
<dbReference type="EMBL" id="DS566051">
    <property type="status" value="NOT_ANNOTATED_CDS"/>
    <property type="molecule type" value="Genomic_DNA"/>
</dbReference>
<evidence type="ECO:0000313" key="3">
    <source>
        <dbReference type="EnsemblProtists" id="Phyra80971"/>
    </source>
</evidence>
<reference evidence="3" key="2">
    <citation type="submission" date="2015-06" db="UniProtKB">
        <authorList>
            <consortium name="EnsemblProtists"/>
        </authorList>
    </citation>
    <scope>IDENTIFICATION</scope>
    <source>
        <strain evidence="3">Pr102</strain>
    </source>
</reference>
<dbReference type="HOGENOM" id="CLU_013985_11_3_1"/>
<dbReference type="InParanoid" id="H3GUP7"/>
<dbReference type="InterPro" id="IPR000182">
    <property type="entry name" value="GNAT_dom"/>
</dbReference>
<dbReference type="AlphaFoldDB" id="H3GUP7"/>
<dbReference type="SUPFAM" id="SSF55729">
    <property type="entry name" value="Acyl-CoA N-acyltransferases (Nat)"/>
    <property type="match status" value="1"/>
</dbReference>
<organism evidence="3 4">
    <name type="scientific">Phytophthora ramorum</name>
    <name type="common">Sudden oak death agent</name>
    <dbReference type="NCBI Taxonomy" id="164328"/>
    <lineage>
        <taxon>Eukaryota</taxon>
        <taxon>Sar</taxon>
        <taxon>Stramenopiles</taxon>
        <taxon>Oomycota</taxon>
        <taxon>Peronosporomycetes</taxon>
        <taxon>Peronosporales</taxon>
        <taxon>Peronosporaceae</taxon>
        <taxon>Phytophthora</taxon>
    </lineage>
</organism>
<keyword evidence="4" id="KW-1185">Reference proteome</keyword>
<keyword evidence="1" id="KW-0808">Transferase</keyword>
<dbReference type="Gene3D" id="3.40.630.30">
    <property type="match status" value="1"/>
</dbReference>
<protein>
    <recommendedName>
        <fullName evidence="2">N-acetyltransferase domain-containing protein</fullName>
    </recommendedName>
</protein>
<dbReference type="Pfam" id="PF00583">
    <property type="entry name" value="Acetyltransf_1"/>
    <property type="match status" value="1"/>
</dbReference>
<reference evidence="4" key="1">
    <citation type="journal article" date="2006" name="Science">
        <title>Phytophthora genome sequences uncover evolutionary origins and mechanisms of pathogenesis.</title>
        <authorList>
            <person name="Tyler B.M."/>
            <person name="Tripathy S."/>
            <person name="Zhang X."/>
            <person name="Dehal P."/>
            <person name="Jiang R.H."/>
            <person name="Aerts A."/>
            <person name="Arredondo F.D."/>
            <person name="Baxter L."/>
            <person name="Bensasson D."/>
            <person name="Beynon J.L."/>
            <person name="Chapman J."/>
            <person name="Damasceno C.M."/>
            <person name="Dorrance A.E."/>
            <person name="Dou D."/>
            <person name="Dickerman A.W."/>
            <person name="Dubchak I.L."/>
            <person name="Garbelotto M."/>
            <person name="Gijzen M."/>
            <person name="Gordon S.G."/>
            <person name="Govers F."/>
            <person name="Grunwald N.J."/>
            <person name="Huang W."/>
            <person name="Ivors K.L."/>
            <person name="Jones R.W."/>
            <person name="Kamoun S."/>
            <person name="Krampis K."/>
            <person name="Lamour K.H."/>
            <person name="Lee M.K."/>
            <person name="McDonald W.H."/>
            <person name="Medina M."/>
            <person name="Meijer H.J."/>
            <person name="Nordberg E.K."/>
            <person name="Maclean D.J."/>
            <person name="Ospina-Giraldo M.D."/>
            <person name="Morris P.F."/>
            <person name="Phuntumart V."/>
            <person name="Putnam N.H."/>
            <person name="Rash S."/>
            <person name="Rose J.K."/>
            <person name="Sakihama Y."/>
            <person name="Salamov A.A."/>
            <person name="Savidor A."/>
            <person name="Scheuring C.F."/>
            <person name="Smith B.M."/>
            <person name="Sobral B.W."/>
            <person name="Terry A."/>
            <person name="Torto-Alalibo T.A."/>
            <person name="Win J."/>
            <person name="Xu Z."/>
            <person name="Zhang H."/>
            <person name="Grigoriev I.V."/>
            <person name="Rokhsar D.S."/>
            <person name="Boore J.L."/>
        </authorList>
    </citation>
    <scope>NUCLEOTIDE SEQUENCE [LARGE SCALE GENOMIC DNA]</scope>
    <source>
        <strain evidence="4">Pr102</strain>
    </source>
</reference>
<dbReference type="OrthoDB" id="41532at2759"/>
<dbReference type="VEuPathDB" id="FungiDB:KRP22_4175"/>
<dbReference type="GO" id="GO:0008080">
    <property type="term" value="F:N-acetyltransferase activity"/>
    <property type="evidence" value="ECO:0000318"/>
    <property type="project" value="GO_Central"/>
</dbReference>
<dbReference type="RefSeq" id="XP_067737340.1">
    <property type="nucleotide sequence ID" value="XM_067885138.1"/>
</dbReference>
<dbReference type="Proteomes" id="UP000005238">
    <property type="component" value="Unassembled WGS sequence"/>
</dbReference>
<dbReference type="GeneID" id="94220931"/>
<dbReference type="EnsemblProtists" id="Phyra80971">
    <property type="protein sequence ID" value="Phyra80971"/>
    <property type="gene ID" value="Phyra80971"/>
</dbReference>
<accession>H3GUP7</accession>
<evidence type="ECO:0000256" key="1">
    <source>
        <dbReference type="ARBA" id="ARBA00022679"/>
    </source>
</evidence>
<dbReference type="CDD" id="cd04301">
    <property type="entry name" value="NAT_SF"/>
    <property type="match status" value="1"/>
</dbReference>
<dbReference type="eggNOG" id="ENOG502SQDC">
    <property type="taxonomic scope" value="Eukaryota"/>
</dbReference>
<evidence type="ECO:0000259" key="2">
    <source>
        <dbReference type="PROSITE" id="PS51186"/>
    </source>
</evidence>
<dbReference type="VEuPathDB" id="FungiDB:KRP23_14325"/>
<dbReference type="InterPro" id="IPR050769">
    <property type="entry name" value="NAT_camello-type"/>
</dbReference>
<evidence type="ECO:0000313" key="4">
    <source>
        <dbReference type="Proteomes" id="UP000005238"/>
    </source>
</evidence>